<dbReference type="PANTHER" id="PTHR31836:SF25">
    <property type="entry name" value="RLPA-LIKE PROTEIN DOUBLE-PSI BETA-BARREL DOMAIN-CONTAINING PROTEIN"/>
    <property type="match status" value="1"/>
</dbReference>
<accession>A0A2S4W883</accession>
<protein>
    <recommendedName>
        <fullName evidence="3">RlpA-like protein double-psi beta-barrel domain-containing protein</fullName>
    </recommendedName>
</protein>
<dbReference type="VEuPathDB" id="FungiDB:PSTT_00028"/>
<keyword evidence="5" id="KW-1185">Reference proteome</keyword>
<evidence type="ECO:0000313" key="5">
    <source>
        <dbReference type="Proteomes" id="UP000239156"/>
    </source>
</evidence>
<dbReference type="EMBL" id="PKSL01000001">
    <property type="protein sequence ID" value="POW17982.1"/>
    <property type="molecule type" value="Genomic_DNA"/>
</dbReference>
<feature type="non-terminal residue" evidence="4">
    <location>
        <position position="172"/>
    </location>
</feature>
<dbReference type="InterPro" id="IPR051477">
    <property type="entry name" value="Expansin_CellWall"/>
</dbReference>
<proteinExistence type="predicted"/>
<reference evidence="4" key="1">
    <citation type="submission" date="2017-12" db="EMBL/GenBank/DDBJ databases">
        <title>Gene loss provides genomic basis for host adaptation in cereal stripe rust fungi.</title>
        <authorList>
            <person name="Xia C."/>
        </authorList>
    </citation>
    <scope>NUCLEOTIDE SEQUENCE [LARGE SCALE GENOMIC DNA]</scope>
    <source>
        <strain evidence="4">93-210</strain>
    </source>
</reference>
<dbReference type="Gene3D" id="2.40.40.10">
    <property type="entry name" value="RlpA-like domain"/>
    <property type="match status" value="1"/>
</dbReference>
<dbReference type="Proteomes" id="UP000239156">
    <property type="component" value="Unassembled WGS sequence"/>
</dbReference>
<evidence type="ECO:0000256" key="1">
    <source>
        <dbReference type="ARBA" id="ARBA00022729"/>
    </source>
</evidence>
<comment type="caution">
    <text evidence="4">The sequence shown here is derived from an EMBL/GenBank/DDBJ whole genome shotgun (WGS) entry which is preliminary data.</text>
</comment>
<keyword evidence="2" id="KW-1133">Transmembrane helix</keyword>
<dbReference type="InterPro" id="IPR036908">
    <property type="entry name" value="RlpA-like_sf"/>
</dbReference>
<sequence>ILAHRLVTVLQIFNQLSFKWKRRASLALDRVGTIRKELSERKILTAKMTLGTLTMLLFILFPATVVLGSPLPSTFHRLERRYNGKATWFYPNIGACGDTNSKFDYIIAMNHVQYGNGQLCHKSVQIVNEATGKSVVAKITDKCPGCDYGSVDLSPAVFKELGELKTGTLPVS</sequence>
<evidence type="ECO:0000256" key="2">
    <source>
        <dbReference type="SAM" id="Phobius"/>
    </source>
</evidence>
<dbReference type="CDD" id="cd22191">
    <property type="entry name" value="DPBB_RlpA_EXP_N-like"/>
    <property type="match status" value="1"/>
</dbReference>
<keyword evidence="1" id="KW-0732">Signal</keyword>
<feature type="non-terminal residue" evidence="4">
    <location>
        <position position="1"/>
    </location>
</feature>
<organism evidence="4 5">
    <name type="scientific">Puccinia striiformis</name>
    <dbReference type="NCBI Taxonomy" id="27350"/>
    <lineage>
        <taxon>Eukaryota</taxon>
        <taxon>Fungi</taxon>
        <taxon>Dikarya</taxon>
        <taxon>Basidiomycota</taxon>
        <taxon>Pucciniomycotina</taxon>
        <taxon>Pucciniomycetes</taxon>
        <taxon>Pucciniales</taxon>
        <taxon>Pucciniaceae</taxon>
        <taxon>Puccinia</taxon>
    </lineage>
</organism>
<dbReference type="InterPro" id="IPR009009">
    <property type="entry name" value="RlpA-like_DPBB"/>
</dbReference>
<dbReference type="PANTHER" id="PTHR31836">
    <property type="match status" value="1"/>
</dbReference>
<feature type="transmembrane region" description="Helical" evidence="2">
    <location>
        <begin position="48"/>
        <end position="71"/>
    </location>
</feature>
<gene>
    <name evidence="4" type="ORF">PSTT_00028</name>
</gene>
<dbReference type="AlphaFoldDB" id="A0A2S4W883"/>
<keyword evidence="2" id="KW-0472">Membrane</keyword>
<dbReference type="Pfam" id="PF03330">
    <property type="entry name" value="DPBB_1"/>
    <property type="match status" value="1"/>
</dbReference>
<dbReference type="VEuPathDB" id="FungiDB:PSHT_05471"/>
<evidence type="ECO:0000313" key="4">
    <source>
        <dbReference type="EMBL" id="POW17982.1"/>
    </source>
</evidence>
<dbReference type="SUPFAM" id="SSF50685">
    <property type="entry name" value="Barwin-like endoglucanases"/>
    <property type="match status" value="1"/>
</dbReference>
<feature type="domain" description="RlpA-like protein double-psi beta-barrel" evidence="3">
    <location>
        <begin position="83"/>
        <end position="171"/>
    </location>
</feature>
<keyword evidence="2" id="KW-0812">Transmembrane</keyword>
<name>A0A2S4W883_9BASI</name>
<evidence type="ECO:0000259" key="3">
    <source>
        <dbReference type="Pfam" id="PF03330"/>
    </source>
</evidence>